<evidence type="ECO:0000313" key="3">
    <source>
        <dbReference type="Proteomes" id="UP000008227"/>
    </source>
</evidence>
<accession>A0A8W4F7F0</accession>
<keyword evidence="1" id="KW-1133">Transmembrane helix</keyword>
<reference evidence="2" key="3">
    <citation type="submission" date="2025-09" db="UniProtKB">
        <authorList>
            <consortium name="Ensembl"/>
        </authorList>
    </citation>
    <scope>IDENTIFICATION</scope>
</reference>
<keyword evidence="1" id="KW-0812">Transmembrane</keyword>
<feature type="transmembrane region" description="Helical" evidence="1">
    <location>
        <begin position="12"/>
        <end position="36"/>
    </location>
</feature>
<dbReference type="GeneTree" id="ENSGT01100000263623"/>
<organism evidence="2 3">
    <name type="scientific">Sus scrofa</name>
    <name type="common">Pig</name>
    <dbReference type="NCBI Taxonomy" id="9823"/>
    <lineage>
        <taxon>Eukaryota</taxon>
        <taxon>Metazoa</taxon>
        <taxon>Chordata</taxon>
        <taxon>Craniata</taxon>
        <taxon>Vertebrata</taxon>
        <taxon>Euteleostomi</taxon>
        <taxon>Mammalia</taxon>
        <taxon>Eutheria</taxon>
        <taxon>Laurasiatheria</taxon>
        <taxon>Artiodactyla</taxon>
        <taxon>Suina</taxon>
        <taxon>Suidae</taxon>
        <taxon>Sus</taxon>
    </lineage>
</organism>
<proteinExistence type="predicted"/>
<dbReference type="AlphaFoldDB" id="A0A8W4F7F0"/>
<dbReference type="Proteomes" id="UP000008227">
    <property type="component" value="Chromosome 2"/>
</dbReference>
<keyword evidence="1" id="KW-0472">Membrane</keyword>
<reference evidence="2" key="2">
    <citation type="submission" date="2025-08" db="UniProtKB">
        <authorList>
            <consortium name="Ensembl"/>
        </authorList>
    </citation>
    <scope>IDENTIFICATION</scope>
</reference>
<dbReference type="Ensembl" id="ENSSSCT00000105619.1">
    <property type="protein sequence ID" value="ENSSSCP00000075149.1"/>
    <property type="gene ID" value="ENSSSCG00000057198.1"/>
</dbReference>
<feature type="transmembrane region" description="Helical" evidence="1">
    <location>
        <begin position="112"/>
        <end position="132"/>
    </location>
</feature>
<feature type="transmembrane region" description="Helical" evidence="1">
    <location>
        <begin position="81"/>
        <end position="100"/>
    </location>
</feature>
<sequence length="151" mass="17759">MLAILPGAKWYLIVLLICISLIIIDVEHLFMCFLAIHRSSLEKCLLRSYPHFLISFFFKLSCVSCLHILEISPLSAVSFENIFSHSVGCLFVLFMVSFAVQKLLSLIRSHFFMLLIYFIFFNCYFPNTVFFYCTERTVVCLFLFYLLWEVD</sequence>
<keyword evidence="3" id="KW-1185">Reference proteome</keyword>
<evidence type="ECO:0000313" key="2">
    <source>
        <dbReference type="Ensembl" id="ENSSSCP00000075149.1"/>
    </source>
</evidence>
<name>A0A8W4F7F0_PIG</name>
<reference evidence="2" key="1">
    <citation type="journal article" date="2020" name="Gigascience">
        <title>An improved pig reference genome sequence to enable pig genetics and genomics research.</title>
        <authorList>
            <person name="Warr A."/>
            <person name="Affara N."/>
            <person name="Aken B."/>
            <person name="Beiki H."/>
            <person name="Bickhart D.M."/>
            <person name="Billis K."/>
            <person name="Chow W."/>
            <person name="Eory L."/>
            <person name="Finlayson H.A."/>
            <person name="Flicek P."/>
            <person name="Giron C.G."/>
            <person name="Griffin D.K."/>
            <person name="Hall R."/>
            <person name="Hannum G."/>
            <person name="Hourlier T."/>
            <person name="Howe K."/>
            <person name="Hume D.A."/>
            <person name="Izuogu O."/>
            <person name="Kim K."/>
            <person name="Koren S."/>
            <person name="Liu H."/>
            <person name="Manchanda N."/>
            <person name="Martin F.J."/>
            <person name="Nonneman D.J."/>
            <person name="O'Connor R.E."/>
            <person name="Phillippy A.M."/>
            <person name="Rohrer G.A."/>
            <person name="Rosen B.D."/>
            <person name="Rund L.A."/>
            <person name="Sargent C.A."/>
            <person name="Schook L.B."/>
            <person name="Schroeder S.G."/>
            <person name="Schwartz A.S."/>
            <person name="Skinner B.M."/>
            <person name="Talbot R."/>
            <person name="Tseng E."/>
            <person name="Tuggle C.K."/>
            <person name="Watson M."/>
            <person name="Smith T.P.L."/>
            <person name="Archibald A.L."/>
        </authorList>
    </citation>
    <scope>NUCLEOTIDE SEQUENCE [LARGE SCALE GENOMIC DNA]</scope>
    <source>
        <strain evidence="2">Duroc</strain>
    </source>
</reference>
<feature type="transmembrane region" description="Helical" evidence="1">
    <location>
        <begin position="48"/>
        <end position="69"/>
    </location>
</feature>
<protein>
    <submittedName>
        <fullName evidence="2">Uncharacterized protein</fullName>
    </submittedName>
</protein>
<evidence type="ECO:0000256" key="1">
    <source>
        <dbReference type="SAM" id="Phobius"/>
    </source>
</evidence>